<accession>K2SI79</accession>
<evidence type="ECO:0000313" key="3">
    <source>
        <dbReference type="Proteomes" id="UP000007129"/>
    </source>
</evidence>
<dbReference type="HOGENOM" id="CLU_792426_0_0_1"/>
<evidence type="ECO:0000256" key="1">
    <source>
        <dbReference type="SAM" id="MobiDB-lite"/>
    </source>
</evidence>
<name>K2SI79_MACPH</name>
<reference evidence="2 3" key="1">
    <citation type="journal article" date="2012" name="BMC Genomics">
        <title>Tools to kill: Genome of one of the most destructive plant pathogenic fungi Macrophomina phaseolina.</title>
        <authorList>
            <person name="Islam M.S."/>
            <person name="Haque M.S."/>
            <person name="Islam M.M."/>
            <person name="Emdad E.M."/>
            <person name="Halim A."/>
            <person name="Hossen Q.M.M."/>
            <person name="Hossain M.Z."/>
            <person name="Ahmed B."/>
            <person name="Rahim S."/>
            <person name="Rahman M.S."/>
            <person name="Alam M.M."/>
            <person name="Hou S."/>
            <person name="Wan X."/>
            <person name="Saito J.A."/>
            <person name="Alam M."/>
        </authorList>
    </citation>
    <scope>NUCLEOTIDE SEQUENCE [LARGE SCALE GENOMIC DNA]</scope>
    <source>
        <strain evidence="2 3">MS6</strain>
    </source>
</reference>
<dbReference type="Proteomes" id="UP000007129">
    <property type="component" value="Unassembled WGS sequence"/>
</dbReference>
<sequence>MDPVTVLGIANAAANLGLKCVSIVHALHTAAERFKTAELAILSLVEECSTIELAWDQLRLYVQTDLAAVPENEQIVRRIQRSLYAGELVVEALQKDLDDALAAPLKSSLLQRTKVVWKEETLKDHQSRIRGQVGALTLLLQVIKLPRPTERERLLAVKARVFDDSDASAYSIVPSMRDAASICSSRATRTTAVTETGDDIRYIPFDFEDSLFTSWVYKRNFRPPATAEPSPSSIRFPLRRRAPRSPRDNADGQSVTGPPPSGDGGSDAVSFATSTGSSTSQSASQGSSVRTRPSLASPITPVGSSGRTSFSSATTSPAPEADDKLAKLFEVMGLPKDEAARKRKELMRGV</sequence>
<evidence type="ECO:0000313" key="2">
    <source>
        <dbReference type="EMBL" id="EKG22179.1"/>
    </source>
</evidence>
<dbReference type="VEuPathDB" id="FungiDB:MPH_00507"/>
<dbReference type="eggNOG" id="ENOG502TGPY">
    <property type="taxonomic scope" value="Eukaryota"/>
</dbReference>
<protein>
    <submittedName>
        <fullName evidence="2">Uncharacterized protein</fullName>
    </submittedName>
</protein>
<dbReference type="OrthoDB" id="341259at2759"/>
<comment type="caution">
    <text evidence="2">The sequence shown here is derived from an EMBL/GenBank/DDBJ whole genome shotgun (WGS) entry which is preliminary data.</text>
</comment>
<organism evidence="2 3">
    <name type="scientific">Macrophomina phaseolina (strain MS6)</name>
    <name type="common">Charcoal rot fungus</name>
    <dbReference type="NCBI Taxonomy" id="1126212"/>
    <lineage>
        <taxon>Eukaryota</taxon>
        <taxon>Fungi</taxon>
        <taxon>Dikarya</taxon>
        <taxon>Ascomycota</taxon>
        <taxon>Pezizomycotina</taxon>
        <taxon>Dothideomycetes</taxon>
        <taxon>Dothideomycetes incertae sedis</taxon>
        <taxon>Botryosphaeriales</taxon>
        <taxon>Botryosphaeriaceae</taxon>
        <taxon>Macrophomina</taxon>
    </lineage>
</organism>
<dbReference type="AlphaFoldDB" id="K2SI79"/>
<feature type="compositionally biased region" description="Low complexity" evidence="1">
    <location>
        <begin position="308"/>
        <end position="319"/>
    </location>
</feature>
<dbReference type="STRING" id="1126212.K2SI79"/>
<feature type="compositionally biased region" description="Low complexity" evidence="1">
    <location>
        <begin position="272"/>
        <end position="288"/>
    </location>
</feature>
<dbReference type="EMBL" id="AHHD01000028">
    <property type="protein sequence ID" value="EKG22179.1"/>
    <property type="molecule type" value="Genomic_DNA"/>
</dbReference>
<proteinExistence type="predicted"/>
<gene>
    <name evidence="2" type="ORF">MPH_00507</name>
</gene>
<dbReference type="InParanoid" id="K2SI79"/>
<feature type="region of interest" description="Disordered" evidence="1">
    <location>
        <begin position="222"/>
        <end position="322"/>
    </location>
</feature>